<reference evidence="1" key="1">
    <citation type="submission" date="2023-07" db="EMBL/GenBank/DDBJ databases">
        <title>Degradation of tert-butanol by M. austroafricanum TBA100.</title>
        <authorList>
            <person name="Helbich S."/>
            <person name="Vainshtein Y."/>
        </authorList>
    </citation>
    <scope>NUCLEOTIDE SEQUENCE</scope>
    <source>
        <strain evidence="1">TBA100</strain>
    </source>
</reference>
<dbReference type="EMBL" id="JAUHTC010000075">
    <property type="protein sequence ID" value="MDN4520518.1"/>
    <property type="molecule type" value="Genomic_DNA"/>
</dbReference>
<dbReference type="Proteomes" id="UP001172687">
    <property type="component" value="Unassembled WGS sequence"/>
</dbReference>
<sequence>MPGESKNASNWYRVALKRHDHVLTEFYRTKLDELLHLKLDGPQSD</sequence>
<comment type="caution">
    <text evidence="1">The sequence shown here is derived from an EMBL/GenBank/DDBJ whole genome shotgun (WGS) entry which is preliminary data.</text>
</comment>
<organism evidence="1 2">
    <name type="scientific">Mycolicibacterium austroafricanum</name>
    <name type="common">Mycobacterium austroafricanum</name>
    <dbReference type="NCBI Taxonomy" id="39687"/>
    <lineage>
        <taxon>Bacteria</taxon>
        <taxon>Bacillati</taxon>
        <taxon>Actinomycetota</taxon>
        <taxon>Actinomycetes</taxon>
        <taxon>Mycobacteriales</taxon>
        <taxon>Mycobacteriaceae</taxon>
        <taxon>Mycolicibacterium</taxon>
    </lineage>
</organism>
<evidence type="ECO:0000313" key="1">
    <source>
        <dbReference type="EMBL" id="MDN4520518.1"/>
    </source>
</evidence>
<name>A0ABT8HIF1_MYCAO</name>
<gene>
    <name evidence="1" type="ORF">QYF68_22240</name>
</gene>
<protein>
    <submittedName>
        <fullName evidence="1">Uncharacterized protein</fullName>
    </submittedName>
</protein>
<accession>A0ABT8HIF1</accession>
<evidence type="ECO:0000313" key="2">
    <source>
        <dbReference type="Proteomes" id="UP001172687"/>
    </source>
</evidence>
<keyword evidence="2" id="KW-1185">Reference proteome</keyword>
<proteinExistence type="predicted"/>
<dbReference type="RefSeq" id="WP_208676512.1">
    <property type="nucleotide sequence ID" value="NZ_CP070380.1"/>
</dbReference>